<accession>A0A165NK06</accession>
<feature type="compositionally biased region" description="Acidic residues" evidence="2">
    <location>
        <begin position="298"/>
        <end position="324"/>
    </location>
</feature>
<protein>
    <recommendedName>
        <fullName evidence="3">C2H2-type domain-containing protein</fullName>
    </recommendedName>
</protein>
<keyword evidence="5" id="KW-1185">Reference proteome</keyword>
<sequence length="353" mass="36981">MKTRRLSSSATARRDALRSAAPGKLKPKTPLLISSLSKSSPSSHDDDPTSPTSPKHKRGIIYKCETCSKIYRHPSCLIKHRWEHSPHWAESSKLLLSKHQQVQLLEGAAILSHLTGTGASLPEDRAVWPSWTSGGVLPMPEGASLGERAEGMSVPEGRGALEEGHAGGRGRGHAIAASVPTPRRGPVKAGFVLGHANGAPREVAPGVLLASSPSPSSTSSSRSPQLLPVNVHSSSYSEIRPGVLVSAPISIGGRDSQSLSPSTYAHAGSVGLDTLASLSLSSAGAASLPDSSVRSSATDEEPELPELGEDQDEDGMSGLEDDGYEYGGKGMARTKEEWDGGETGMAMELDMEF</sequence>
<evidence type="ECO:0000259" key="3">
    <source>
        <dbReference type="PROSITE" id="PS50157"/>
    </source>
</evidence>
<dbReference type="OrthoDB" id="2152896at2759"/>
<feature type="region of interest" description="Disordered" evidence="2">
    <location>
        <begin position="206"/>
        <end position="226"/>
    </location>
</feature>
<feature type="region of interest" description="Disordered" evidence="2">
    <location>
        <begin position="285"/>
        <end position="353"/>
    </location>
</feature>
<gene>
    <name evidence="4" type="ORF">EXIGLDRAFT_720460</name>
</gene>
<dbReference type="Proteomes" id="UP000077266">
    <property type="component" value="Unassembled WGS sequence"/>
</dbReference>
<feature type="compositionally biased region" description="Low complexity" evidence="2">
    <location>
        <begin position="28"/>
        <end position="42"/>
    </location>
</feature>
<keyword evidence="1" id="KW-0862">Zinc</keyword>
<dbReference type="EMBL" id="KV425898">
    <property type="protein sequence ID" value="KZW00849.1"/>
    <property type="molecule type" value="Genomic_DNA"/>
</dbReference>
<evidence type="ECO:0000313" key="4">
    <source>
        <dbReference type="EMBL" id="KZW00849.1"/>
    </source>
</evidence>
<keyword evidence="1" id="KW-0863">Zinc-finger</keyword>
<dbReference type="InParanoid" id="A0A165NK06"/>
<dbReference type="GO" id="GO:0008270">
    <property type="term" value="F:zinc ion binding"/>
    <property type="evidence" value="ECO:0007669"/>
    <property type="project" value="UniProtKB-KW"/>
</dbReference>
<dbReference type="PROSITE" id="PS50157">
    <property type="entry name" value="ZINC_FINGER_C2H2_2"/>
    <property type="match status" value="1"/>
</dbReference>
<feature type="domain" description="C2H2-type" evidence="3">
    <location>
        <begin position="62"/>
        <end position="89"/>
    </location>
</feature>
<organism evidence="4 5">
    <name type="scientific">Exidia glandulosa HHB12029</name>
    <dbReference type="NCBI Taxonomy" id="1314781"/>
    <lineage>
        <taxon>Eukaryota</taxon>
        <taxon>Fungi</taxon>
        <taxon>Dikarya</taxon>
        <taxon>Basidiomycota</taxon>
        <taxon>Agaricomycotina</taxon>
        <taxon>Agaricomycetes</taxon>
        <taxon>Auriculariales</taxon>
        <taxon>Exidiaceae</taxon>
        <taxon>Exidia</taxon>
    </lineage>
</organism>
<evidence type="ECO:0000256" key="1">
    <source>
        <dbReference type="PROSITE-ProRule" id="PRU00042"/>
    </source>
</evidence>
<feature type="region of interest" description="Disordered" evidence="2">
    <location>
        <begin position="1"/>
        <end position="57"/>
    </location>
</feature>
<dbReference type="AlphaFoldDB" id="A0A165NK06"/>
<feature type="region of interest" description="Disordered" evidence="2">
    <location>
        <begin position="163"/>
        <end position="182"/>
    </location>
</feature>
<reference evidence="4 5" key="1">
    <citation type="journal article" date="2016" name="Mol. Biol. Evol.">
        <title>Comparative Genomics of Early-Diverging Mushroom-Forming Fungi Provides Insights into the Origins of Lignocellulose Decay Capabilities.</title>
        <authorList>
            <person name="Nagy L.G."/>
            <person name="Riley R."/>
            <person name="Tritt A."/>
            <person name="Adam C."/>
            <person name="Daum C."/>
            <person name="Floudas D."/>
            <person name="Sun H."/>
            <person name="Yadav J.S."/>
            <person name="Pangilinan J."/>
            <person name="Larsson K.H."/>
            <person name="Matsuura K."/>
            <person name="Barry K."/>
            <person name="Labutti K."/>
            <person name="Kuo R."/>
            <person name="Ohm R.A."/>
            <person name="Bhattacharya S.S."/>
            <person name="Shirouzu T."/>
            <person name="Yoshinaga Y."/>
            <person name="Martin F.M."/>
            <person name="Grigoriev I.V."/>
            <person name="Hibbett D.S."/>
        </authorList>
    </citation>
    <scope>NUCLEOTIDE SEQUENCE [LARGE SCALE GENOMIC DNA]</scope>
    <source>
        <strain evidence="4 5">HHB12029</strain>
    </source>
</reference>
<dbReference type="InterPro" id="IPR013087">
    <property type="entry name" value="Znf_C2H2_type"/>
</dbReference>
<name>A0A165NK06_EXIGL</name>
<keyword evidence="1" id="KW-0479">Metal-binding</keyword>
<feature type="compositionally biased region" description="Low complexity" evidence="2">
    <location>
        <begin position="1"/>
        <end position="11"/>
    </location>
</feature>
<proteinExistence type="predicted"/>
<dbReference type="PROSITE" id="PS00028">
    <property type="entry name" value="ZINC_FINGER_C2H2_1"/>
    <property type="match status" value="1"/>
</dbReference>
<dbReference type="STRING" id="1314781.A0A165NK06"/>
<feature type="compositionally biased region" description="Low complexity" evidence="2">
    <location>
        <begin position="208"/>
        <end position="226"/>
    </location>
</feature>
<evidence type="ECO:0000256" key="2">
    <source>
        <dbReference type="SAM" id="MobiDB-lite"/>
    </source>
</evidence>
<evidence type="ECO:0000313" key="5">
    <source>
        <dbReference type="Proteomes" id="UP000077266"/>
    </source>
</evidence>